<evidence type="ECO:0000313" key="2">
    <source>
        <dbReference type="EMBL" id="KAK6784294.1"/>
    </source>
</evidence>
<comment type="caution">
    <text evidence="2">The sequence shown here is derived from an EMBL/GenBank/DDBJ whole genome shotgun (WGS) entry which is preliminary data.</text>
</comment>
<dbReference type="AlphaFoldDB" id="A0AAN8TCW7"/>
<gene>
    <name evidence="2" type="ORF">RDI58_017748</name>
</gene>
<dbReference type="Proteomes" id="UP001371456">
    <property type="component" value="Unassembled WGS sequence"/>
</dbReference>
<evidence type="ECO:0000313" key="3">
    <source>
        <dbReference type="Proteomes" id="UP001371456"/>
    </source>
</evidence>
<keyword evidence="3" id="KW-1185">Reference proteome</keyword>
<reference evidence="2 3" key="1">
    <citation type="submission" date="2024-02" db="EMBL/GenBank/DDBJ databases">
        <title>de novo genome assembly of Solanum bulbocastanum strain 11H21.</title>
        <authorList>
            <person name="Hosaka A.J."/>
        </authorList>
    </citation>
    <scope>NUCLEOTIDE SEQUENCE [LARGE SCALE GENOMIC DNA]</scope>
    <source>
        <tissue evidence="2">Young leaves</tissue>
    </source>
</reference>
<accession>A0AAN8TCW7</accession>
<sequence length="148" mass="17352">MYVRASTEYLHTVIDGAKRFTIPCSQAIVAIRYRNKHRDDYYSAYYSNKNYHNTYVIPIELLPCESTWDVPSHVLEEVMLPPIATKQPGRPPKNDRKKKFTERKGRKEKSLVVNVVYLAITRRLAQKNHMRISVTKVMQLNSFICLYS</sequence>
<feature type="region of interest" description="Disordered" evidence="1">
    <location>
        <begin position="83"/>
        <end position="106"/>
    </location>
</feature>
<protein>
    <submittedName>
        <fullName evidence="2">Uncharacterized protein</fullName>
    </submittedName>
</protein>
<proteinExistence type="predicted"/>
<name>A0AAN8TCW7_SOLBU</name>
<evidence type="ECO:0000256" key="1">
    <source>
        <dbReference type="SAM" id="MobiDB-lite"/>
    </source>
</evidence>
<dbReference type="EMBL" id="JBANQN010000007">
    <property type="protein sequence ID" value="KAK6784294.1"/>
    <property type="molecule type" value="Genomic_DNA"/>
</dbReference>
<organism evidence="2 3">
    <name type="scientific">Solanum bulbocastanum</name>
    <name type="common">Wild potato</name>
    <dbReference type="NCBI Taxonomy" id="147425"/>
    <lineage>
        <taxon>Eukaryota</taxon>
        <taxon>Viridiplantae</taxon>
        <taxon>Streptophyta</taxon>
        <taxon>Embryophyta</taxon>
        <taxon>Tracheophyta</taxon>
        <taxon>Spermatophyta</taxon>
        <taxon>Magnoliopsida</taxon>
        <taxon>eudicotyledons</taxon>
        <taxon>Gunneridae</taxon>
        <taxon>Pentapetalae</taxon>
        <taxon>asterids</taxon>
        <taxon>lamiids</taxon>
        <taxon>Solanales</taxon>
        <taxon>Solanaceae</taxon>
        <taxon>Solanoideae</taxon>
        <taxon>Solaneae</taxon>
        <taxon>Solanum</taxon>
    </lineage>
</organism>